<dbReference type="AlphaFoldDB" id="A0A3B0UCD5"/>
<reference evidence="3" key="1">
    <citation type="submission" date="2018-06" db="EMBL/GenBank/DDBJ databases">
        <authorList>
            <person name="Zhirakovskaya E."/>
        </authorList>
    </citation>
    <scope>NUCLEOTIDE SEQUENCE</scope>
</reference>
<organism evidence="3">
    <name type="scientific">hydrothermal vent metagenome</name>
    <dbReference type="NCBI Taxonomy" id="652676"/>
    <lineage>
        <taxon>unclassified sequences</taxon>
        <taxon>metagenomes</taxon>
        <taxon>ecological metagenomes</taxon>
    </lineage>
</organism>
<keyword evidence="1" id="KW-0238">DNA-binding</keyword>
<dbReference type="InterPro" id="IPR009057">
    <property type="entry name" value="Homeodomain-like_sf"/>
</dbReference>
<evidence type="ECO:0000256" key="1">
    <source>
        <dbReference type="ARBA" id="ARBA00023125"/>
    </source>
</evidence>
<gene>
    <name evidence="3" type="ORF">MNBD_ALPHA11-2444</name>
</gene>
<evidence type="ECO:0000313" key="3">
    <source>
        <dbReference type="EMBL" id="VAW22987.1"/>
    </source>
</evidence>
<dbReference type="InterPro" id="IPR039536">
    <property type="entry name" value="TetR_C_Proteobacteria"/>
</dbReference>
<evidence type="ECO:0000259" key="2">
    <source>
        <dbReference type="PROSITE" id="PS50977"/>
    </source>
</evidence>
<name>A0A3B0UCD5_9ZZZZ</name>
<dbReference type="EMBL" id="UOEQ01000438">
    <property type="protein sequence ID" value="VAW22987.1"/>
    <property type="molecule type" value="Genomic_DNA"/>
</dbReference>
<proteinExistence type="predicted"/>
<dbReference type="InterPro" id="IPR001647">
    <property type="entry name" value="HTH_TetR"/>
</dbReference>
<dbReference type="GO" id="GO:0003677">
    <property type="term" value="F:DNA binding"/>
    <property type="evidence" value="ECO:0007669"/>
    <property type="project" value="UniProtKB-KW"/>
</dbReference>
<dbReference type="Gene3D" id="1.10.10.60">
    <property type="entry name" value="Homeodomain-like"/>
    <property type="match status" value="1"/>
</dbReference>
<dbReference type="SUPFAM" id="SSF46689">
    <property type="entry name" value="Homeodomain-like"/>
    <property type="match status" value="1"/>
</dbReference>
<dbReference type="PROSITE" id="PS50977">
    <property type="entry name" value="HTH_TETR_2"/>
    <property type="match status" value="1"/>
</dbReference>
<dbReference type="Pfam" id="PF14246">
    <property type="entry name" value="TetR_C_7"/>
    <property type="match status" value="1"/>
</dbReference>
<sequence>MGQDNSGFTERQGEVLEAALNLLVQLGDKWTMNGVASSASCSKETLYNWFGDREGLLVATVQWQAAKVQMPDVDMDNLGRASLVRSIEQFGRNLLRVLTSETSVALNRVAISRARSIESDLGMIVLQNGRFAMGKRLKPLLEAGQREGILQFEDSETAYRSFFGLLLRDTQIRLLLGDRLSKTAKEIEEQAIIATGQFFKLYGKPERGTHE</sequence>
<accession>A0A3B0UCD5</accession>
<protein>
    <submittedName>
        <fullName evidence="3">Transcriptional regulator, AcrR family</fullName>
    </submittedName>
</protein>
<feature type="domain" description="HTH tetR-type" evidence="2">
    <location>
        <begin position="9"/>
        <end position="68"/>
    </location>
</feature>
<dbReference type="Gene3D" id="1.10.357.10">
    <property type="entry name" value="Tetracycline Repressor, domain 2"/>
    <property type="match status" value="1"/>
</dbReference>
<dbReference type="PRINTS" id="PR00455">
    <property type="entry name" value="HTHTETR"/>
</dbReference>